<accession>A0A8T0RDU3</accession>
<dbReference type="Proteomes" id="UP000823388">
    <property type="component" value="Chromosome 6K"/>
</dbReference>
<organism evidence="1 2">
    <name type="scientific">Panicum virgatum</name>
    <name type="common">Blackwell switchgrass</name>
    <dbReference type="NCBI Taxonomy" id="38727"/>
    <lineage>
        <taxon>Eukaryota</taxon>
        <taxon>Viridiplantae</taxon>
        <taxon>Streptophyta</taxon>
        <taxon>Embryophyta</taxon>
        <taxon>Tracheophyta</taxon>
        <taxon>Spermatophyta</taxon>
        <taxon>Magnoliopsida</taxon>
        <taxon>Liliopsida</taxon>
        <taxon>Poales</taxon>
        <taxon>Poaceae</taxon>
        <taxon>PACMAD clade</taxon>
        <taxon>Panicoideae</taxon>
        <taxon>Panicodae</taxon>
        <taxon>Paniceae</taxon>
        <taxon>Panicinae</taxon>
        <taxon>Panicum</taxon>
        <taxon>Panicum sect. Hiantes</taxon>
    </lineage>
</organism>
<dbReference type="AlphaFoldDB" id="A0A8T0RDU3"/>
<keyword evidence="2" id="KW-1185">Reference proteome</keyword>
<dbReference type="EMBL" id="CM029047">
    <property type="protein sequence ID" value="KAG2583288.1"/>
    <property type="molecule type" value="Genomic_DNA"/>
</dbReference>
<reference evidence="1" key="1">
    <citation type="submission" date="2020-05" db="EMBL/GenBank/DDBJ databases">
        <title>WGS assembly of Panicum virgatum.</title>
        <authorList>
            <person name="Lovell J.T."/>
            <person name="Jenkins J."/>
            <person name="Shu S."/>
            <person name="Juenger T.E."/>
            <person name="Schmutz J."/>
        </authorList>
    </citation>
    <scope>NUCLEOTIDE SEQUENCE</scope>
    <source>
        <strain evidence="1">AP13</strain>
    </source>
</reference>
<name>A0A8T0RDU3_PANVG</name>
<proteinExistence type="predicted"/>
<comment type="caution">
    <text evidence="1">The sequence shown here is derived from an EMBL/GenBank/DDBJ whole genome shotgun (WGS) entry which is preliminary data.</text>
</comment>
<protein>
    <submittedName>
        <fullName evidence="1">Uncharacterized protein</fullName>
    </submittedName>
</protein>
<evidence type="ECO:0000313" key="2">
    <source>
        <dbReference type="Proteomes" id="UP000823388"/>
    </source>
</evidence>
<sequence>MAWYYRTKLINSCPICANQYPCHFDSYISQGLSIYMRISAYIIFKQKLLFGIPVNRKKY</sequence>
<gene>
    <name evidence="1" type="ORF">PVAP13_6KG137606</name>
</gene>
<evidence type="ECO:0000313" key="1">
    <source>
        <dbReference type="EMBL" id="KAG2583288.1"/>
    </source>
</evidence>